<reference evidence="3 5" key="2">
    <citation type="submission" date="2022-03" db="EMBL/GenBank/DDBJ databases">
        <title>Genome sequencing of Morococcus cerebrosus.</title>
        <authorList>
            <person name="Baek M.-G."/>
            <person name="Yi H."/>
        </authorList>
    </citation>
    <scope>NUCLEOTIDE SEQUENCE [LARGE SCALE GENOMIC DNA]</scope>
    <source>
        <strain evidence="3 5">CIP 81.93</strain>
    </source>
</reference>
<evidence type="ECO:0000313" key="5">
    <source>
        <dbReference type="Proteomes" id="UP000829504"/>
    </source>
</evidence>
<dbReference type="Proteomes" id="UP000031390">
    <property type="component" value="Unassembled WGS sequence"/>
</dbReference>
<proteinExistence type="predicted"/>
<sequence>MKKLITSLPIFIVLADMVYGFVLNISQGLNLQQSTPSDGGLAVTPDIAFNSLQIIANGGMMVIIGFGLLTLLQLNGTVLKRRILPIGIFRTLGLLAVLAFSVPSLWEWGNALISAAAGHPVFNFGNPRYLVSAFCMPLLALLCLKRLYDWYRLHRLPQADTAVPAASQELDRKVV</sequence>
<dbReference type="RefSeq" id="WP_039406304.1">
    <property type="nucleotide sequence ID" value="NZ_CP094242.1"/>
</dbReference>
<dbReference type="EMBL" id="CP094242">
    <property type="protein sequence ID" value="UNV87423.1"/>
    <property type="molecule type" value="Genomic_DNA"/>
</dbReference>
<protein>
    <submittedName>
        <fullName evidence="2">Membrane protein</fullName>
    </submittedName>
</protein>
<evidence type="ECO:0000313" key="2">
    <source>
        <dbReference type="EMBL" id="KIC10167.1"/>
    </source>
</evidence>
<evidence type="ECO:0000256" key="1">
    <source>
        <dbReference type="SAM" id="Phobius"/>
    </source>
</evidence>
<gene>
    <name evidence="2" type="ORF">MCC93_07940</name>
    <name evidence="3" type="ORF">MON37_00210</name>
</gene>
<keyword evidence="5" id="KW-1185">Reference proteome</keyword>
<feature type="transmembrane region" description="Helical" evidence="1">
    <location>
        <begin position="84"/>
        <end position="106"/>
    </location>
</feature>
<dbReference type="Proteomes" id="UP000829504">
    <property type="component" value="Chromosome"/>
</dbReference>
<dbReference type="AlphaFoldDB" id="A0A0C1H7W5"/>
<keyword evidence="1" id="KW-1133">Transmembrane helix</keyword>
<organism evidence="2 4">
    <name type="scientific">Morococcus cerebrosus</name>
    <dbReference type="NCBI Taxonomy" id="1056807"/>
    <lineage>
        <taxon>Bacteria</taxon>
        <taxon>Pseudomonadati</taxon>
        <taxon>Pseudomonadota</taxon>
        <taxon>Betaproteobacteria</taxon>
        <taxon>Neisseriales</taxon>
        <taxon>Neisseriaceae</taxon>
        <taxon>Morococcus</taxon>
    </lineage>
</organism>
<feature type="transmembrane region" description="Helical" evidence="1">
    <location>
        <begin position="129"/>
        <end position="148"/>
    </location>
</feature>
<dbReference type="EMBL" id="JUFZ01000031">
    <property type="protein sequence ID" value="KIC10167.1"/>
    <property type="molecule type" value="Genomic_DNA"/>
</dbReference>
<name>A0A0C1H7W5_9NEIS</name>
<dbReference type="PATRIC" id="fig|1056807.3.peg.765"/>
<reference evidence="2 4" key="1">
    <citation type="submission" date="2014-12" db="EMBL/GenBank/DDBJ databases">
        <title>Genome sequence of Morococcus cerebrosus.</title>
        <authorList>
            <person name="Shin S.-K."/>
            <person name="Yi H."/>
        </authorList>
    </citation>
    <scope>NUCLEOTIDE SEQUENCE [LARGE SCALE GENOMIC DNA]</scope>
    <source>
        <strain evidence="2 4">CIP 81.93</strain>
    </source>
</reference>
<evidence type="ECO:0000313" key="4">
    <source>
        <dbReference type="Proteomes" id="UP000031390"/>
    </source>
</evidence>
<keyword evidence="1" id="KW-0472">Membrane</keyword>
<feature type="transmembrane region" description="Helical" evidence="1">
    <location>
        <begin position="54"/>
        <end position="72"/>
    </location>
</feature>
<accession>A0A0C1H7W5</accession>
<keyword evidence="1" id="KW-0812">Transmembrane</keyword>
<evidence type="ECO:0000313" key="3">
    <source>
        <dbReference type="EMBL" id="UNV87423.1"/>
    </source>
</evidence>